<gene>
    <name evidence="1" type="ORF">PsorP6_000296</name>
</gene>
<organism evidence="1 2">
    <name type="scientific">Peronosclerospora sorghi</name>
    <dbReference type="NCBI Taxonomy" id="230839"/>
    <lineage>
        <taxon>Eukaryota</taxon>
        <taxon>Sar</taxon>
        <taxon>Stramenopiles</taxon>
        <taxon>Oomycota</taxon>
        <taxon>Peronosporomycetes</taxon>
        <taxon>Peronosporales</taxon>
        <taxon>Peronosporaceae</taxon>
        <taxon>Peronosclerospora</taxon>
    </lineage>
</organism>
<proteinExistence type="predicted"/>
<keyword evidence="2" id="KW-1185">Reference proteome</keyword>
<protein>
    <submittedName>
        <fullName evidence="1">Uncharacterized protein</fullName>
    </submittedName>
</protein>
<comment type="caution">
    <text evidence="1">The sequence shown here is derived from an EMBL/GenBank/DDBJ whole genome shotgun (WGS) entry which is preliminary data.</text>
</comment>
<evidence type="ECO:0000313" key="2">
    <source>
        <dbReference type="Proteomes" id="UP001163321"/>
    </source>
</evidence>
<sequence>MVAGIQGEVAKMPKLGKNGEAFPIKKREILTVGIYKCKTLKSQSGAQQFTSPTQSSMGMPQHQQGAAIVTQASHFSRPSMRPMAAPYAVDTSCSSVRNPMANIGRPETPRMVRRPSVGMFDRFARPQIEKIKFVRVHFHTGYGYRKFNTSFRPATGRNETSYSAPENSAATPAASWISFQKVLARHSVSSIKQRLTI</sequence>
<name>A0ACC0WZG7_9STRA</name>
<dbReference type="EMBL" id="CM047580">
    <property type="protein sequence ID" value="KAI9923091.1"/>
    <property type="molecule type" value="Genomic_DNA"/>
</dbReference>
<reference evidence="1 2" key="1">
    <citation type="journal article" date="2022" name="bioRxiv">
        <title>The genome of the oomycete Peronosclerospora sorghi, a cosmopolitan pathogen of maize and sorghum, is inflated with dispersed pseudogenes.</title>
        <authorList>
            <person name="Fletcher K."/>
            <person name="Martin F."/>
            <person name="Isakeit T."/>
            <person name="Cavanaugh K."/>
            <person name="Magill C."/>
            <person name="Michelmore R."/>
        </authorList>
    </citation>
    <scope>NUCLEOTIDE SEQUENCE [LARGE SCALE GENOMIC DNA]</scope>
    <source>
        <strain evidence="1">P6</strain>
    </source>
</reference>
<evidence type="ECO:0000313" key="1">
    <source>
        <dbReference type="EMBL" id="KAI9923091.1"/>
    </source>
</evidence>
<accession>A0ACC0WZG7</accession>
<dbReference type="Proteomes" id="UP001163321">
    <property type="component" value="Chromosome 1"/>
</dbReference>